<protein>
    <submittedName>
        <fullName evidence="2">DUF2894 domain-containing protein</fullName>
    </submittedName>
</protein>
<dbReference type="Proteomes" id="UP001216828">
    <property type="component" value="Chromosome"/>
</dbReference>
<feature type="region of interest" description="Disordered" evidence="1">
    <location>
        <begin position="1"/>
        <end position="27"/>
    </location>
</feature>
<feature type="compositionally biased region" description="Basic residues" evidence="1">
    <location>
        <begin position="135"/>
        <end position="145"/>
    </location>
</feature>
<evidence type="ECO:0000256" key="1">
    <source>
        <dbReference type="SAM" id="MobiDB-lite"/>
    </source>
</evidence>
<feature type="region of interest" description="Disordered" evidence="1">
    <location>
        <begin position="125"/>
        <end position="145"/>
    </location>
</feature>
<evidence type="ECO:0000313" key="2">
    <source>
        <dbReference type="EMBL" id="WDM62060.1"/>
    </source>
</evidence>
<keyword evidence="3" id="KW-1185">Reference proteome</keyword>
<dbReference type="InterPro" id="IPR021549">
    <property type="entry name" value="DUF2894"/>
</dbReference>
<dbReference type="Pfam" id="PF11445">
    <property type="entry name" value="DUF2894"/>
    <property type="match status" value="1"/>
</dbReference>
<evidence type="ECO:0000313" key="3">
    <source>
        <dbReference type="Proteomes" id="UP001216828"/>
    </source>
</evidence>
<accession>A0ABY7XWR7</accession>
<organism evidence="2 3">
    <name type="scientific">Stenotrophomonas forensis</name>
    <dbReference type="NCBI Taxonomy" id="2871169"/>
    <lineage>
        <taxon>Bacteria</taxon>
        <taxon>Pseudomonadati</taxon>
        <taxon>Pseudomonadota</taxon>
        <taxon>Gammaproteobacteria</taxon>
        <taxon>Lysobacterales</taxon>
        <taxon>Lysobacteraceae</taxon>
        <taxon>Stenotrophomonas</taxon>
        <taxon>Stenotrophomonas maltophilia group</taxon>
    </lineage>
</organism>
<proteinExistence type="predicted"/>
<reference evidence="2 3" key="1">
    <citation type="submission" date="2021-08" db="EMBL/GenBank/DDBJ databases">
        <title>Stenotrophomonas forensis sp. nov., isolated from contaminated viral transport media.</title>
        <authorList>
            <person name="Nguyen S.V."/>
            <person name="Edwards D."/>
            <person name="Scott S."/>
            <person name="Doss J."/>
            <person name="Merid S."/>
            <person name="Zelaya E."/>
            <person name="Maza C."/>
            <person name="Mann M."/>
            <person name="Hamilton B."/>
            <person name="Blackwell R."/>
            <person name="Tran A."/>
            <person name="Hauser J."/>
        </authorList>
    </citation>
    <scope>NUCLEOTIDE SEQUENCE [LARGE SCALE GENOMIC DNA]</scope>
    <source>
        <strain evidence="2 3">DFS-20110405</strain>
    </source>
</reference>
<dbReference type="EMBL" id="CP082270">
    <property type="protein sequence ID" value="WDM62060.1"/>
    <property type="molecule type" value="Genomic_DNA"/>
</dbReference>
<name>A0ABY7XWR7_9GAMM</name>
<gene>
    <name evidence="2" type="ORF">K5L94_12995</name>
</gene>
<dbReference type="RefSeq" id="WP_238581801.1">
    <property type="nucleotide sequence ID" value="NZ_CP082270.1"/>
</dbReference>
<sequence length="145" mass="16248">MDARATGAWKSRRFPSPRPRMPSKPPALDSLRALVRDLDAGSRSLPHYPQVPMLQQVQREWSELRSELQVRRSLRTEAPADGGPLNSAVLVQRMLDTMQATSPGYLRHFIDYVDTLSWLQALQDGSTSGADTAKPKRTRKPRNAG</sequence>
<feature type="compositionally biased region" description="Pro residues" evidence="1">
    <location>
        <begin position="16"/>
        <end position="25"/>
    </location>
</feature>